<dbReference type="Proteomes" id="UP000287651">
    <property type="component" value="Unassembled WGS sequence"/>
</dbReference>
<comment type="caution">
    <text evidence="1">The sequence shown here is derived from an EMBL/GenBank/DDBJ whole genome shotgun (WGS) entry which is preliminary data.</text>
</comment>
<accession>A0A426ZHM4</accession>
<evidence type="ECO:0000313" key="1">
    <source>
        <dbReference type="EMBL" id="RRT63493.1"/>
    </source>
</evidence>
<protein>
    <submittedName>
        <fullName evidence="1">Uncharacterized protein</fullName>
    </submittedName>
</protein>
<evidence type="ECO:0000313" key="2">
    <source>
        <dbReference type="Proteomes" id="UP000287651"/>
    </source>
</evidence>
<organism evidence="1 2">
    <name type="scientific">Ensete ventricosum</name>
    <name type="common">Abyssinian banana</name>
    <name type="synonym">Musa ensete</name>
    <dbReference type="NCBI Taxonomy" id="4639"/>
    <lineage>
        <taxon>Eukaryota</taxon>
        <taxon>Viridiplantae</taxon>
        <taxon>Streptophyta</taxon>
        <taxon>Embryophyta</taxon>
        <taxon>Tracheophyta</taxon>
        <taxon>Spermatophyta</taxon>
        <taxon>Magnoliopsida</taxon>
        <taxon>Liliopsida</taxon>
        <taxon>Zingiberales</taxon>
        <taxon>Musaceae</taxon>
        <taxon>Ensete</taxon>
    </lineage>
</organism>
<dbReference type="EMBL" id="AMZH03006576">
    <property type="protein sequence ID" value="RRT63493.1"/>
    <property type="molecule type" value="Genomic_DNA"/>
</dbReference>
<dbReference type="AlphaFoldDB" id="A0A426ZHM4"/>
<proteinExistence type="predicted"/>
<sequence>MQRLLCFCSTAEGDAGDVEGSQAVKVVTAVVDAGGEEEAVVAQLGIMAIGELPCFSRRKEGSCCPRLRGNGGSTAGSNVTKCRRGLGSTKGGSALTEKQRRWPFLLEQDGAWWDVVFSTGRVWRQWQRRGSASATGDCCRCR</sequence>
<name>A0A426ZHM4_ENSVE</name>
<gene>
    <name evidence="1" type="ORF">B296_00020301</name>
</gene>
<reference evidence="1 2" key="1">
    <citation type="journal article" date="2014" name="Agronomy (Basel)">
        <title>A Draft Genome Sequence for Ensete ventricosum, the Drought-Tolerant Tree Against Hunger.</title>
        <authorList>
            <person name="Harrison J."/>
            <person name="Moore K.A."/>
            <person name="Paszkiewicz K."/>
            <person name="Jones T."/>
            <person name="Grant M."/>
            <person name="Ambacheew D."/>
            <person name="Muzemil S."/>
            <person name="Studholme D.J."/>
        </authorList>
    </citation>
    <scope>NUCLEOTIDE SEQUENCE [LARGE SCALE GENOMIC DNA]</scope>
</reference>